<evidence type="ECO:0000256" key="3">
    <source>
        <dbReference type="ARBA" id="ARBA00022946"/>
    </source>
</evidence>
<evidence type="ECO:0000259" key="13">
    <source>
        <dbReference type="Pfam" id="PF00561"/>
    </source>
</evidence>
<evidence type="ECO:0000256" key="5">
    <source>
        <dbReference type="ARBA" id="ARBA00039314"/>
    </source>
</evidence>
<dbReference type="PANTHER" id="PTHR16138:SF7">
    <property type="entry name" value="PALMITOYL-PROTEIN THIOESTERASE ABHD10, MITOCHONDRIAL"/>
    <property type="match status" value="1"/>
</dbReference>
<dbReference type="EC" id="3.1.1.93" evidence="4"/>
<keyword evidence="2 14" id="KW-0378">Hydrolase</keyword>
<evidence type="ECO:0000256" key="1">
    <source>
        <dbReference type="ARBA" id="ARBA00012423"/>
    </source>
</evidence>
<comment type="caution">
    <text evidence="14">The sequence shown here is derived from an EMBL/GenBank/DDBJ whole genome shotgun (WGS) entry which is preliminary data.</text>
</comment>
<reference evidence="14" key="2">
    <citation type="submission" date="2023-01" db="EMBL/GenBank/DDBJ databases">
        <title>Draft genome sequence of Sneathiella chinensis strain NBRC 103408.</title>
        <authorList>
            <person name="Sun Q."/>
            <person name="Mori K."/>
        </authorList>
    </citation>
    <scope>NUCLEOTIDE SEQUENCE</scope>
    <source>
        <strain evidence="14">NBRC 103408</strain>
    </source>
</reference>
<sequence>MTLPNSPSTDPEMLPRPDGQSVAYHHTAGSTPGVIFCSGFMSDMEGTKATILEQALTGLGRSYTRFDYLGHGQSTGHFEDGTISRWTDDALAVLDECTAGPQIVVGSSMGGWIGLRMALLRPDRVKGFIGIAAAPDFTARMKEDMPPEGLKDIEEKGFWAQPSEYSDEPYVITRKLLEDGPRNFVMTGPLGITCPVHLLQGMKDDSVPWETALRIQDALQGEDVVTTLIKNGDHRLSEADDLNRLIMATERLCMKVEATL</sequence>
<evidence type="ECO:0000256" key="7">
    <source>
        <dbReference type="ARBA" id="ARBA00042645"/>
    </source>
</evidence>
<evidence type="ECO:0000256" key="4">
    <source>
        <dbReference type="ARBA" id="ARBA00039132"/>
    </source>
</evidence>
<comment type="catalytic activity">
    <reaction evidence="11">
        <text>mycophenolic acid O-acyl-beta-D-glucuronide + H2O = mycophenolate + D-glucuronate + H(+)</text>
        <dbReference type="Rhea" id="RHEA:34179"/>
        <dbReference type="ChEBI" id="CHEBI:15377"/>
        <dbReference type="ChEBI" id="CHEBI:15378"/>
        <dbReference type="ChEBI" id="CHEBI:58720"/>
        <dbReference type="ChEBI" id="CHEBI:62932"/>
        <dbReference type="ChEBI" id="CHEBI:66982"/>
        <dbReference type="EC" id="3.1.1.93"/>
    </reaction>
    <physiologicalReaction direction="left-to-right" evidence="11">
        <dbReference type="Rhea" id="RHEA:34180"/>
    </physiologicalReaction>
</comment>
<reference evidence="14" key="1">
    <citation type="journal article" date="2014" name="Int. J. Syst. Evol. Microbiol.">
        <title>Complete genome of a new Firmicutes species belonging to the dominant human colonic microbiota ('Ruminococcus bicirculans') reveals two chromosomes and a selective capacity to utilize plant glucans.</title>
        <authorList>
            <consortium name="NISC Comparative Sequencing Program"/>
            <person name="Wegmann U."/>
            <person name="Louis P."/>
            <person name="Goesmann A."/>
            <person name="Henrissat B."/>
            <person name="Duncan S.H."/>
            <person name="Flint H.J."/>
        </authorList>
    </citation>
    <scope>NUCLEOTIDE SEQUENCE</scope>
    <source>
        <strain evidence="14">NBRC 103408</strain>
    </source>
</reference>
<dbReference type="SUPFAM" id="SSF53474">
    <property type="entry name" value="alpha/beta-Hydrolases"/>
    <property type="match status" value="1"/>
</dbReference>
<evidence type="ECO:0000256" key="6">
    <source>
        <dbReference type="ARBA" id="ARBA00041520"/>
    </source>
</evidence>
<dbReference type="EMBL" id="BSNF01000001">
    <property type="protein sequence ID" value="GLQ05375.1"/>
    <property type="molecule type" value="Genomic_DNA"/>
</dbReference>
<protein>
    <recommendedName>
        <fullName evidence="5">Palmitoyl-protein thioesterase ABHD10, mitochondrial</fullName>
        <ecNumber evidence="4">3.1.1.93</ecNumber>
        <ecNumber evidence="1">3.1.2.22</ecNumber>
    </recommendedName>
    <alternativeName>
        <fullName evidence="7">Acyl-protein thioesterase ABHD10</fullName>
    </alternativeName>
    <alternativeName>
        <fullName evidence="8">Alpha/beta hydrolase domain-containing protein 10</fullName>
    </alternativeName>
    <alternativeName>
        <fullName evidence="6">Mycophenolic acid acyl-glucuronide esterase, mitochondrial</fullName>
    </alternativeName>
</protein>
<comment type="function">
    <text evidence="9">Acts as an acyl-protein thioesterase that hydrolyzes fatty acids from acylated residues in proteins. Regulates the mitochondrial S-depalmitoylation of the nucleophilic active site residue of peroxiredoxin-5/PRDX5, a key antioxidant protein, therefore modulating mitochondrial antioxidant ability. Also catalyzes the deglucuronidation of mycophenolic acid acyl-glucuronide, an active metabolite of the immunosuppressant drug mycophenolate.</text>
</comment>
<dbReference type="InterPro" id="IPR052382">
    <property type="entry name" value="ABHD10_acyl-thioesterase"/>
</dbReference>
<evidence type="ECO:0000256" key="12">
    <source>
        <dbReference type="SAM" id="MobiDB-lite"/>
    </source>
</evidence>
<dbReference type="PANTHER" id="PTHR16138">
    <property type="entry name" value="MYCOPHENOLIC ACID ACYL-GLUCURONIDE ESTERASE, MITOCHONDRIAL"/>
    <property type="match status" value="1"/>
</dbReference>
<feature type="region of interest" description="Disordered" evidence="12">
    <location>
        <begin position="1"/>
        <end position="20"/>
    </location>
</feature>
<keyword evidence="15" id="KW-1185">Reference proteome</keyword>
<dbReference type="Proteomes" id="UP001161409">
    <property type="component" value="Unassembled WGS sequence"/>
</dbReference>
<gene>
    <name evidence="14" type="ORF">GCM10007924_05960</name>
</gene>
<accession>A0ABQ5U119</accession>
<feature type="domain" description="AB hydrolase-1" evidence="13">
    <location>
        <begin position="34"/>
        <end position="174"/>
    </location>
</feature>
<evidence type="ECO:0000256" key="10">
    <source>
        <dbReference type="ARBA" id="ARBA00047409"/>
    </source>
</evidence>
<keyword evidence="3" id="KW-0809">Transit peptide</keyword>
<dbReference type="RefSeq" id="WP_169559380.1">
    <property type="nucleotide sequence ID" value="NZ_BSNF01000001.1"/>
</dbReference>
<dbReference type="Gene3D" id="3.40.50.1820">
    <property type="entry name" value="alpha/beta hydrolase"/>
    <property type="match status" value="1"/>
</dbReference>
<dbReference type="InterPro" id="IPR029058">
    <property type="entry name" value="AB_hydrolase_fold"/>
</dbReference>
<name>A0ABQ5U119_9PROT</name>
<evidence type="ECO:0000313" key="14">
    <source>
        <dbReference type="EMBL" id="GLQ05375.1"/>
    </source>
</evidence>
<evidence type="ECO:0000313" key="15">
    <source>
        <dbReference type="Proteomes" id="UP001161409"/>
    </source>
</evidence>
<comment type="catalytic activity">
    <reaction evidence="10">
        <text>S-hexadecanoyl-L-cysteinyl-[protein] + H2O = L-cysteinyl-[protein] + hexadecanoate + H(+)</text>
        <dbReference type="Rhea" id="RHEA:19233"/>
        <dbReference type="Rhea" id="RHEA-COMP:10131"/>
        <dbReference type="Rhea" id="RHEA-COMP:11032"/>
        <dbReference type="ChEBI" id="CHEBI:7896"/>
        <dbReference type="ChEBI" id="CHEBI:15377"/>
        <dbReference type="ChEBI" id="CHEBI:15378"/>
        <dbReference type="ChEBI" id="CHEBI:29950"/>
        <dbReference type="ChEBI" id="CHEBI:74151"/>
        <dbReference type="EC" id="3.1.2.22"/>
    </reaction>
    <physiologicalReaction direction="left-to-right" evidence="10">
        <dbReference type="Rhea" id="RHEA:19234"/>
    </physiologicalReaction>
</comment>
<dbReference type="Pfam" id="PF00561">
    <property type="entry name" value="Abhydrolase_1"/>
    <property type="match status" value="1"/>
</dbReference>
<evidence type="ECO:0000256" key="8">
    <source>
        <dbReference type="ARBA" id="ARBA00042704"/>
    </source>
</evidence>
<evidence type="ECO:0000256" key="9">
    <source>
        <dbReference type="ARBA" id="ARBA00046047"/>
    </source>
</evidence>
<proteinExistence type="predicted"/>
<dbReference type="EC" id="3.1.2.22" evidence="1"/>
<dbReference type="InterPro" id="IPR000073">
    <property type="entry name" value="AB_hydrolase_1"/>
</dbReference>
<dbReference type="GO" id="GO:0016787">
    <property type="term" value="F:hydrolase activity"/>
    <property type="evidence" value="ECO:0007669"/>
    <property type="project" value="UniProtKB-KW"/>
</dbReference>
<evidence type="ECO:0000256" key="2">
    <source>
        <dbReference type="ARBA" id="ARBA00022801"/>
    </source>
</evidence>
<organism evidence="14 15">
    <name type="scientific">Sneathiella chinensis</name>
    <dbReference type="NCBI Taxonomy" id="349750"/>
    <lineage>
        <taxon>Bacteria</taxon>
        <taxon>Pseudomonadati</taxon>
        <taxon>Pseudomonadota</taxon>
        <taxon>Alphaproteobacteria</taxon>
        <taxon>Sneathiellales</taxon>
        <taxon>Sneathiellaceae</taxon>
        <taxon>Sneathiella</taxon>
    </lineage>
</organism>
<evidence type="ECO:0000256" key="11">
    <source>
        <dbReference type="ARBA" id="ARBA00047972"/>
    </source>
</evidence>